<comment type="similarity">
    <text evidence="2">Belongs to the universal ribosomal protein uL29 family.</text>
</comment>
<keyword evidence="9" id="KW-1185">Reference proteome</keyword>
<comment type="caution">
    <text evidence="8">The sequence shown here is derived from an EMBL/GenBank/DDBJ whole genome shotgun (WGS) entry which is preliminary data.</text>
</comment>
<evidence type="ECO:0000256" key="4">
    <source>
        <dbReference type="ARBA" id="ARBA00023128"/>
    </source>
</evidence>
<sequence>MLSLYRNASKQGLRPSTRSLAQVVQKQTSGPSIAKKVPVRDDHGLYGFFRKKPAAGLVGEARYEVVETPEEGQLVTGRAWEATELRNKSFKDLHTLWYVALREKNLLATQREEARRMGVTHPDLQVSKEKVRHCQKTMARIKLVLNERRLAFEGAMKIAESEQAAAKDEENYDEEDRQVLDFQFEQAYTRQRPTQGRWRPGQFSR</sequence>
<dbReference type="SUPFAM" id="SSF46561">
    <property type="entry name" value="Ribosomal protein L29 (L29p)"/>
    <property type="match status" value="1"/>
</dbReference>
<keyword evidence="5" id="KW-0687">Ribonucleoprotein</keyword>
<dbReference type="InterPro" id="IPR038340">
    <property type="entry name" value="MRP-L47_sf"/>
</dbReference>
<keyword evidence="4" id="KW-0496">Mitochondrion</keyword>
<keyword evidence="3 8" id="KW-0689">Ribosomal protein</keyword>
<dbReference type="Pfam" id="PF06984">
    <property type="entry name" value="MRP-L47"/>
    <property type="match status" value="1"/>
</dbReference>
<gene>
    <name evidence="8" type="ORF">CPB84DRAFT_807644</name>
</gene>
<dbReference type="AlphaFoldDB" id="A0A9P5NRU6"/>
<evidence type="ECO:0000256" key="2">
    <source>
        <dbReference type="ARBA" id="ARBA00009254"/>
    </source>
</evidence>
<protein>
    <recommendedName>
        <fullName evidence="6">Large ribosomal subunit protein uL29m</fullName>
    </recommendedName>
    <alternativeName>
        <fullName evidence="7">54S ribosomal protein L4, mitochondrial</fullName>
    </alternativeName>
</protein>
<evidence type="ECO:0000256" key="6">
    <source>
        <dbReference type="ARBA" id="ARBA00035289"/>
    </source>
</evidence>
<comment type="subcellular location">
    <subcellularLocation>
        <location evidence="1">Mitochondrion</location>
    </subcellularLocation>
</comment>
<name>A0A9P5NRU6_GYMJU</name>
<dbReference type="OrthoDB" id="270763at2759"/>
<organism evidence="8 9">
    <name type="scientific">Gymnopilus junonius</name>
    <name type="common">Spectacular rustgill mushroom</name>
    <name type="synonym">Gymnopilus spectabilis subsp. junonius</name>
    <dbReference type="NCBI Taxonomy" id="109634"/>
    <lineage>
        <taxon>Eukaryota</taxon>
        <taxon>Fungi</taxon>
        <taxon>Dikarya</taxon>
        <taxon>Basidiomycota</taxon>
        <taxon>Agaricomycotina</taxon>
        <taxon>Agaricomycetes</taxon>
        <taxon>Agaricomycetidae</taxon>
        <taxon>Agaricales</taxon>
        <taxon>Agaricineae</taxon>
        <taxon>Hymenogastraceae</taxon>
        <taxon>Gymnopilus</taxon>
    </lineage>
</organism>
<accession>A0A9P5NRU6</accession>
<reference evidence="8" key="1">
    <citation type="submission" date="2020-11" db="EMBL/GenBank/DDBJ databases">
        <authorList>
            <consortium name="DOE Joint Genome Institute"/>
            <person name="Ahrendt S."/>
            <person name="Riley R."/>
            <person name="Andreopoulos W."/>
            <person name="LaButti K."/>
            <person name="Pangilinan J."/>
            <person name="Ruiz-duenas F.J."/>
            <person name="Barrasa J.M."/>
            <person name="Sanchez-Garcia M."/>
            <person name="Camarero S."/>
            <person name="Miyauchi S."/>
            <person name="Serrano A."/>
            <person name="Linde D."/>
            <person name="Babiker R."/>
            <person name="Drula E."/>
            <person name="Ayuso-Fernandez I."/>
            <person name="Pacheco R."/>
            <person name="Padilla G."/>
            <person name="Ferreira P."/>
            <person name="Barriuso J."/>
            <person name="Kellner H."/>
            <person name="Castanera R."/>
            <person name="Alfaro M."/>
            <person name="Ramirez L."/>
            <person name="Pisabarro A.G."/>
            <person name="Kuo A."/>
            <person name="Tritt A."/>
            <person name="Lipzen A."/>
            <person name="He G."/>
            <person name="Yan M."/>
            <person name="Ng V."/>
            <person name="Cullen D."/>
            <person name="Martin F."/>
            <person name="Rosso M.-N."/>
            <person name="Henrissat B."/>
            <person name="Hibbett D."/>
            <person name="Martinez A.T."/>
            <person name="Grigoriev I.V."/>
        </authorList>
    </citation>
    <scope>NUCLEOTIDE SEQUENCE</scope>
    <source>
        <strain evidence="8">AH 44721</strain>
    </source>
</reference>
<dbReference type="GO" id="GO:0005762">
    <property type="term" value="C:mitochondrial large ribosomal subunit"/>
    <property type="evidence" value="ECO:0007669"/>
    <property type="project" value="TreeGrafter"/>
</dbReference>
<dbReference type="GO" id="GO:0032543">
    <property type="term" value="P:mitochondrial translation"/>
    <property type="evidence" value="ECO:0007669"/>
    <property type="project" value="TreeGrafter"/>
</dbReference>
<evidence type="ECO:0000256" key="5">
    <source>
        <dbReference type="ARBA" id="ARBA00023274"/>
    </source>
</evidence>
<evidence type="ECO:0000256" key="1">
    <source>
        <dbReference type="ARBA" id="ARBA00004173"/>
    </source>
</evidence>
<dbReference type="InterPro" id="IPR036049">
    <property type="entry name" value="Ribosomal_uL29_sf"/>
</dbReference>
<dbReference type="PANTHER" id="PTHR21183:SF18">
    <property type="entry name" value="LARGE RIBOSOMAL SUBUNIT PROTEIN UL29M"/>
    <property type="match status" value="1"/>
</dbReference>
<evidence type="ECO:0000256" key="7">
    <source>
        <dbReference type="ARBA" id="ARBA00035399"/>
    </source>
</evidence>
<dbReference type="Gene3D" id="6.10.330.20">
    <property type="match status" value="1"/>
</dbReference>
<dbReference type="EMBL" id="JADNYJ010000032">
    <property type="protein sequence ID" value="KAF8903155.1"/>
    <property type="molecule type" value="Genomic_DNA"/>
</dbReference>
<dbReference type="GO" id="GO:0003735">
    <property type="term" value="F:structural constituent of ribosome"/>
    <property type="evidence" value="ECO:0007669"/>
    <property type="project" value="InterPro"/>
</dbReference>
<dbReference type="Proteomes" id="UP000724874">
    <property type="component" value="Unassembled WGS sequence"/>
</dbReference>
<dbReference type="InterPro" id="IPR010729">
    <property type="entry name" value="Ribosomal_uL29_mit"/>
</dbReference>
<proteinExistence type="inferred from homology"/>
<evidence type="ECO:0000256" key="3">
    <source>
        <dbReference type="ARBA" id="ARBA00022980"/>
    </source>
</evidence>
<dbReference type="PANTHER" id="PTHR21183">
    <property type="entry name" value="RIBOSOMAL PROTEIN L47, MITOCHONDRIAL-RELATED"/>
    <property type="match status" value="1"/>
</dbReference>
<evidence type="ECO:0000313" key="9">
    <source>
        <dbReference type="Proteomes" id="UP000724874"/>
    </source>
</evidence>
<evidence type="ECO:0000313" key="8">
    <source>
        <dbReference type="EMBL" id="KAF8903155.1"/>
    </source>
</evidence>